<proteinExistence type="predicted"/>
<dbReference type="AlphaFoldDB" id="A0AA35Z530"/>
<dbReference type="EMBL" id="OX465081">
    <property type="protein sequence ID" value="CAI9285517.1"/>
    <property type="molecule type" value="Genomic_DNA"/>
</dbReference>
<sequence length="225" mass="24574">MGFGGTISVIMETSYEGSGYINPSPPVLNLNPIKRGSRHPHSSLPVAANLLTPWWTIKAFEVIVDEGTTKSPDHRPFTVEAENHEDYASIAPIATDDDEPPPLLTSLHMTTLPQLSRGLSTSLTHYIHCMPHDMVVRSVPTMVAVADNEATIVNQCCCHLTQPLPPPPYATRFVTGYISQTEVFLGVFPSLGCVICGLCNLESKVSRHHHHCEVVASSSDHYLPP</sequence>
<accession>A0AA35Z530</accession>
<dbReference type="Proteomes" id="UP001177003">
    <property type="component" value="Chromosome 5"/>
</dbReference>
<reference evidence="1" key="1">
    <citation type="submission" date="2023-04" db="EMBL/GenBank/DDBJ databases">
        <authorList>
            <person name="Vijverberg K."/>
            <person name="Xiong W."/>
            <person name="Schranz E."/>
        </authorList>
    </citation>
    <scope>NUCLEOTIDE SEQUENCE</scope>
</reference>
<evidence type="ECO:0000313" key="1">
    <source>
        <dbReference type="EMBL" id="CAI9285517.1"/>
    </source>
</evidence>
<gene>
    <name evidence="1" type="ORF">LSALG_LOCUS24980</name>
</gene>
<organism evidence="1 2">
    <name type="scientific">Lactuca saligna</name>
    <name type="common">Willowleaf lettuce</name>
    <dbReference type="NCBI Taxonomy" id="75948"/>
    <lineage>
        <taxon>Eukaryota</taxon>
        <taxon>Viridiplantae</taxon>
        <taxon>Streptophyta</taxon>
        <taxon>Embryophyta</taxon>
        <taxon>Tracheophyta</taxon>
        <taxon>Spermatophyta</taxon>
        <taxon>Magnoliopsida</taxon>
        <taxon>eudicotyledons</taxon>
        <taxon>Gunneridae</taxon>
        <taxon>Pentapetalae</taxon>
        <taxon>asterids</taxon>
        <taxon>campanulids</taxon>
        <taxon>Asterales</taxon>
        <taxon>Asteraceae</taxon>
        <taxon>Cichorioideae</taxon>
        <taxon>Cichorieae</taxon>
        <taxon>Lactucinae</taxon>
        <taxon>Lactuca</taxon>
    </lineage>
</organism>
<keyword evidence="2" id="KW-1185">Reference proteome</keyword>
<evidence type="ECO:0000313" key="2">
    <source>
        <dbReference type="Proteomes" id="UP001177003"/>
    </source>
</evidence>
<protein>
    <submittedName>
        <fullName evidence="1">Uncharacterized protein</fullName>
    </submittedName>
</protein>
<name>A0AA35Z530_LACSI</name>